<evidence type="ECO:0000313" key="3">
    <source>
        <dbReference type="Proteomes" id="UP000299102"/>
    </source>
</evidence>
<proteinExistence type="predicted"/>
<protein>
    <submittedName>
        <fullName evidence="2">Uncharacterized protein</fullName>
    </submittedName>
</protein>
<reference evidence="2 3" key="1">
    <citation type="journal article" date="2019" name="Commun. Biol.">
        <title>The bagworm genome reveals a unique fibroin gene that provides high tensile strength.</title>
        <authorList>
            <person name="Kono N."/>
            <person name="Nakamura H."/>
            <person name="Ohtoshi R."/>
            <person name="Tomita M."/>
            <person name="Numata K."/>
            <person name="Arakawa K."/>
        </authorList>
    </citation>
    <scope>NUCLEOTIDE SEQUENCE [LARGE SCALE GENOMIC DNA]</scope>
</reference>
<gene>
    <name evidence="2" type="ORF">EVAR_55040_1</name>
</gene>
<dbReference type="AlphaFoldDB" id="A0A4C1ZPE7"/>
<name>A0A4C1ZPE7_EUMVA</name>
<organism evidence="2 3">
    <name type="scientific">Eumeta variegata</name>
    <name type="common">Bagworm moth</name>
    <name type="synonym">Eumeta japonica</name>
    <dbReference type="NCBI Taxonomy" id="151549"/>
    <lineage>
        <taxon>Eukaryota</taxon>
        <taxon>Metazoa</taxon>
        <taxon>Ecdysozoa</taxon>
        <taxon>Arthropoda</taxon>
        <taxon>Hexapoda</taxon>
        <taxon>Insecta</taxon>
        <taxon>Pterygota</taxon>
        <taxon>Neoptera</taxon>
        <taxon>Endopterygota</taxon>
        <taxon>Lepidoptera</taxon>
        <taxon>Glossata</taxon>
        <taxon>Ditrysia</taxon>
        <taxon>Tineoidea</taxon>
        <taxon>Psychidae</taxon>
        <taxon>Oiketicinae</taxon>
        <taxon>Eumeta</taxon>
    </lineage>
</organism>
<feature type="compositionally biased region" description="Gly residues" evidence="1">
    <location>
        <begin position="144"/>
        <end position="165"/>
    </location>
</feature>
<comment type="caution">
    <text evidence="2">The sequence shown here is derived from an EMBL/GenBank/DDBJ whole genome shotgun (WGS) entry which is preliminary data.</text>
</comment>
<evidence type="ECO:0000256" key="1">
    <source>
        <dbReference type="SAM" id="MobiDB-lite"/>
    </source>
</evidence>
<feature type="compositionally biased region" description="Low complexity" evidence="1">
    <location>
        <begin position="124"/>
        <end position="139"/>
    </location>
</feature>
<feature type="region of interest" description="Disordered" evidence="1">
    <location>
        <begin position="124"/>
        <end position="184"/>
    </location>
</feature>
<sequence>MFGDALNKNRAKYARENNSGRTRRERSLAAMKRPVRADAVAGARRAARQPAAARRRQLLNGGARWQHADGDHEGARVTLDQPTWELRITLKRSFILIRSPPVEVRGGYGWGYARGVQLRCPITAGSSSRPASDSSEAAAVTVGQSGGAPRGGGRAGAEQEQGGGASRIPATAPGETTARRRRRW</sequence>
<dbReference type="EMBL" id="BGZK01002077">
    <property type="protein sequence ID" value="GBP90346.1"/>
    <property type="molecule type" value="Genomic_DNA"/>
</dbReference>
<feature type="region of interest" description="Disordered" evidence="1">
    <location>
        <begin position="1"/>
        <end position="30"/>
    </location>
</feature>
<dbReference type="Proteomes" id="UP000299102">
    <property type="component" value="Unassembled WGS sequence"/>
</dbReference>
<keyword evidence="3" id="KW-1185">Reference proteome</keyword>
<accession>A0A4C1ZPE7</accession>
<evidence type="ECO:0000313" key="2">
    <source>
        <dbReference type="EMBL" id="GBP90346.1"/>
    </source>
</evidence>